<sequence>FPVVCLCRASEHDREREEELTNSEETGDFMNPSTPDKVCMDDGTTIADCAIHPDLREWQKNQEASNKTQKKPPNKRPSPQPSSQPQSPQMVFTQGSQNQK</sequence>
<name>A0ACC2T9H2_9FUNG</name>
<proteinExistence type="predicted"/>
<evidence type="ECO:0000313" key="2">
    <source>
        <dbReference type="Proteomes" id="UP001165960"/>
    </source>
</evidence>
<reference evidence="1" key="1">
    <citation type="submission" date="2022-04" db="EMBL/GenBank/DDBJ databases">
        <title>Genome of the entomopathogenic fungus Entomophthora muscae.</title>
        <authorList>
            <person name="Elya C."/>
            <person name="Lovett B.R."/>
            <person name="Lee E."/>
            <person name="Macias A.M."/>
            <person name="Hajek A.E."/>
            <person name="De Bivort B.L."/>
            <person name="Kasson M.T."/>
            <person name="De Fine Licht H.H."/>
            <person name="Stajich J.E."/>
        </authorList>
    </citation>
    <scope>NUCLEOTIDE SEQUENCE</scope>
    <source>
        <strain evidence="1">Berkeley</strain>
    </source>
</reference>
<accession>A0ACC2T9H2</accession>
<dbReference type="Proteomes" id="UP001165960">
    <property type="component" value="Unassembled WGS sequence"/>
</dbReference>
<organism evidence="1 2">
    <name type="scientific">Entomophthora muscae</name>
    <dbReference type="NCBI Taxonomy" id="34485"/>
    <lineage>
        <taxon>Eukaryota</taxon>
        <taxon>Fungi</taxon>
        <taxon>Fungi incertae sedis</taxon>
        <taxon>Zoopagomycota</taxon>
        <taxon>Entomophthoromycotina</taxon>
        <taxon>Entomophthoromycetes</taxon>
        <taxon>Entomophthorales</taxon>
        <taxon>Entomophthoraceae</taxon>
        <taxon>Entomophthora</taxon>
    </lineage>
</organism>
<gene>
    <name evidence="1" type="ORF">DSO57_1000794</name>
</gene>
<dbReference type="EMBL" id="QTSX02003552">
    <property type="protein sequence ID" value="KAJ9071126.1"/>
    <property type="molecule type" value="Genomic_DNA"/>
</dbReference>
<comment type="caution">
    <text evidence="1">The sequence shown here is derived from an EMBL/GenBank/DDBJ whole genome shotgun (WGS) entry which is preliminary data.</text>
</comment>
<evidence type="ECO:0000313" key="1">
    <source>
        <dbReference type="EMBL" id="KAJ9071126.1"/>
    </source>
</evidence>
<keyword evidence="2" id="KW-1185">Reference proteome</keyword>
<feature type="non-terminal residue" evidence="1">
    <location>
        <position position="1"/>
    </location>
</feature>
<protein>
    <submittedName>
        <fullName evidence="1">Uncharacterized protein</fullName>
    </submittedName>
</protein>